<keyword evidence="19" id="KW-0443">Lipid metabolism</keyword>
<proteinExistence type="inferred from homology"/>
<dbReference type="Proteomes" id="UP000261540">
    <property type="component" value="Unplaced"/>
</dbReference>
<dbReference type="Gene3D" id="1.10.630.10">
    <property type="entry name" value="Cytochrome P450"/>
    <property type="match status" value="1"/>
</dbReference>
<keyword evidence="31" id="KW-1185">Reference proteome</keyword>
<protein>
    <recommendedName>
        <fullName evidence="8">Prostacyclin synthase</fullName>
        <ecNumber evidence="7">4.2.1.152</ecNumber>
        <ecNumber evidence="6">5.3.99.4</ecNumber>
    </recommendedName>
    <alternativeName>
        <fullName evidence="25">Hydroperoxy icosatetraenoate dehydratase</fullName>
    </alternativeName>
    <alternativeName>
        <fullName evidence="24">Prostaglandin I2 synthase</fullName>
    </alternativeName>
</protein>
<dbReference type="GO" id="GO:0020037">
    <property type="term" value="F:heme binding"/>
    <property type="evidence" value="ECO:0007669"/>
    <property type="project" value="Ensembl"/>
</dbReference>
<evidence type="ECO:0000256" key="27">
    <source>
        <dbReference type="PIRNR" id="PIRNR000047"/>
    </source>
</evidence>
<dbReference type="GO" id="GO:0106256">
    <property type="term" value="F:hydroperoxy icosatetraenoate dehydratase activity"/>
    <property type="evidence" value="ECO:0007669"/>
    <property type="project" value="UniProtKB-EC"/>
</dbReference>
<evidence type="ECO:0000256" key="24">
    <source>
        <dbReference type="ARBA" id="ARBA00031205"/>
    </source>
</evidence>
<dbReference type="InterPro" id="IPR002403">
    <property type="entry name" value="Cyt_P450_E_grp-IV"/>
</dbReference>
<dbReference type="GO" id="GO:0001516">
    <property type="term" value="P:prostaglandin biosynthetic process"/>
    <property type="evidence" value="ECO:0007669"/>
    <property type="project" value="UniProtKB-KW"/>
</dbReference>
<reference evidence="30" key="1">
    <citation type="submission" date="2025-08" db="UniProtKB">
        <authorList>
            <consortium name="Ensembl"/>
        </authorList>
    </citation>
    <scope>IDENTIFICATION</scope>
</reference>
<dbReference type="PRINTS" id="PR00465">
    <property type="entry name" value="EP450IV"/>
</dbReference>
<evidence type="ECO:0000256" key="1">
    <source>
        <dbReference type="ARBA" id="ARBA00000463"/>
    </source>
</evidence>
<dbReference type="GO" id="GO:0016705">
    <property type="term" value="F:oxidoreductase activity, acting on paired donors, with incorporation or reduction of molecular oxygen"/>
    <property type="evidence" value="ECO:0007669"/>
    <property type="project" value="InterPro"/>
</dbReference>
<keyword evidence="20 27" id="KW-0472">Membrane</keyword>
<evidence type="ECO:0000256" key="13">
    <source>
        <dbReference type="ARBA" id="ARBA00022692"/>
    </source>
</evidence>
<evidence type="ECO:0000256" key="7">
    <source>
        <dbReference type="ARBA" id="ARBA00013084"/>
    </source>
</evidence>
<name>A0A3B3QVC3_9TELE</name>
<keyword evidence="15 27" id="KW-0256">Endoplasmic reticulum</keyword>
<feature type="binding site" description="axial binding residue" evidence="28">
    <location>
        <position position="420"/>
    </location>
    <ligand>
        <name>heme</name>
        <dbReference type="ChEBI" id="CHEBI:30413"/>
    </ligand>
    <ligandPart>
        <name>Fe</name>
        <dbReference type="ChEBI" id="CHEBI:18248"/>
    </ligandPart>
</feature>
<keyword evidence="21" id="KW-0275">Fatty acid biosynthesis</keyword>
<evidence type="ECO:0000313" key="31">
    <source>
        <dbReference type="Proteomes" id="UP000261540"/>
    </source>
</evidence>
<keyword evidence="16" id="KW-0276">Fatty acid metabolism</keyword>
<keyword evidence="22" id="KW-0413">Isomerase</keyword>
<evidence type="ECO:0000256" key="22">
    <source>
        <dbReference type="ARBA" id="ARBA00023235"/>
    </source>
</evidence>
<dbReference type="RefSeq" id="XP_023661213.1">
    <property type="nucleotide sequence ID" value="XM_023805445.2"/>
</dbReference>
<dbReference type="STRING" id="1676925.ENSPKIP00000009580"/>
<evidence type="ECO:0000256" key="8">
    <source>
        <dbReference type="ARBA" id="ARBA00017409"/>
    </source>
</evidence>
<dbReference type="PRINTS" id="PR00385">
    <property type="entry name" value="P450"/>
</dbReference>
<keyword evidence="14 27" id="KW-0479">Metal-binding</keyword>
<comment type="function">
    <text evidence="26">Catalyzes the biosynthesis and metabolism of eicosanoids. Catalyzes the isomerization of prostaglandin H2 to prostacyclin (= prostaglandin I2), a potent mediator of vasodilation and inhibitor of platelet aggregation. Additionally, displays dehydratase activity, toward hydroperoxyeicosatetraenoates (HPETEs), especially toward (15S)-hydroperoxy-(5Z,8Z,11Z,13E)-eicosatetraenoate (15(S)-HPETE).</text>
</comment>
<keyword evidence="12 27" id="KW-0349">Heme</keyword>
<dbReference type="InterPro" id="IPR001128">
    <property type="entry name" value="Cyt_P450"/>
</dbReference>
<feature type="binding site" evidence="29">
    <location>
        <position position="361"/>
    </location>
    <ligand>
        <name>substrate</name>
    </ligand>
</feature>
<dbReference type="EC" id="5.3.99.4" evidence="6"/>
<keyword evidence="13" id="KW-0812">Transmembrane</keyword>
<dbReference type="GO" id="GO:0004497">
    <property type="term" value="F:monooxygenase activity"/>
    <property type="evidence" value="ECO:0007669"/>
    <property type="project" value="InterPro"/>
</dbReference>
<evidence type="ECO:0000256" key="14">
    <source>
        <dbReference type="ARBA" id="ARBA00022723"/>
    </source>
</evidence>
<evidence type="ECO:0000256" key="17">
    <source>
        <dbReference type="ARBA" id="ARBA00022989"/>
    </source>
</evidence>
<evidence type="ECO:0000256" key="5">
    <source>
        <dbReference type="ARBA" id="ARBA00010617"/>
    </source>
</evidence>
<evidence type="ECO:0000256" key="21">
    <source>
        <dbReference type="ARBA" id="ARBA00023160"/>
    </source>
</evidence>
<keyword evidence="17" id="KW-1133">Transmembrane helix</keyword>
<dbReference type="PANTHER" id="PTHR24306">
    <property type="match status" value="1"/>
</dbReference>
<evidence type="ECO:0000256" key="16">
    <source>
        <dbReference type="ARBA" id="ARBA00022832"/>
    </source>
</evidence>
<dbReference type="EC" id="4.2.1.152" evidence="7"/>
<evidence type="ECO:0000256" key="11">
    <source>
        <dbReference type="ARBA" id="ARBA00022585"/>
    </source>
</evidence>
<dbReference type="InterPro" id="IPR036396">
    <property type="entry name" value="Cyt_P450_sf"/>
</dbReference>
<dbReference type="InterPro" id="IPR024204">
    <property type="entry name" value="Cyt_P450_CYP7A1-type"/>
</dbReference>
<evidence type="ECO:0000256" key="26">
    <source>
        <dbReference type="ARBA" id="ARBA00045141"/>
    </source>
</evidence>
<reference evidence="30" key="2">
    <citation type="submission" date="2025-09" db="UniProtKB">
        <authorList>
            <consortium name="Ensembl"/>
        </authorList>
    </citation>
    <scope>IDENTIFICATION</scope>
</reference>
<organism evidence="30 31">
    <name type="scientific">Paramormyrops kingsleyae</name>
    <dbReference type="NCBI Taxonomy" id="1676925"/>
    <lineage>
        <taxon>Eukaryota</taxon>
        <taxon>Metazoa</taxon>
        <taxon>Chordata</taxon>
        <taxon>Craniata</taxon>
        <taxon>Vertebrata</taxon>
        <taxon>Euteleostomi</taxon>
        <taxon>Actinopterygii</taxon>
        <taxon>Neopterygii</taxon>
        <taxon>Teleostei</taxon>
        <taxon>Osteoglossocephala</taxon>
        <taxon>Osteoglossomorpha</taxon>
        <taxon>Osteoglossiformes</taxon>
        <taxon>Mormyridae</taxon>
        <taxon>Paramormyrops</taxon>
    </lineage>
</organism>
<dbReference type="AlphaFoldDB" id="A0A3B3QVC3"/>
<evidence type="ECO:0000256" key="28">
    <source>
        <dbReference type="PIRSR" id="PIRSR000047-1"/>
    </source>
</evidence>
<comment type="catalytic activity">
    <reaction evidence="1">
        <text>prostaglandin H2 = prostaglandin I2</text>
        <dbReference type="Rhea" id="RHEA:23580"/>
        <dbReference type="ChEBI" id="CHEBI:57403"/>
        <dbReference type="ChEBI" id="CHEBI:57405"/>
        <dbReference type="EC" id="5.3.99.4"/>
    </reaction>
    <physiologicalReaction direction="left-to-right" evidence="1">
        <dbReference type="Rhea" id="RHEA:23581"/>
    </physiologicalReaction>
</comment>
<dbReference type="PIRSF" id="PIRSF000047">
    <property type="entry name" value="Cytochrome_CYPVIIA1"/>
    <property type="match status" value="1"/>
</dbReference>
<dbReference type="GeneTree" id="ENSGT00940000153709"/>
<dbReference type="GeneID" id="111840521"/>
<dbReference type="Pfam" id="PF00067">
    <property type="entry name" value="p450"/>
    <property type="match status" value="1"/>
</dbReference>
<evidence type="ECO:0000256" key="20">
    <source>
        <dbReference type="ARBA" id="ARBA00023136"/>
    </source>
</evidence>
<comment type="catalytic activity">
    <reaction evidence="2">
        <text>a hydroperoxyeicosatetraenoate = an oxoeicosatetraenoate + H2O</text>
        <dbReference type="Rhea" id="RHEA:55556"/>
        <dbReference type="ChEBI" id="CHEBI:15377"/>
        <dbReference type="ChEBI" id="CHEBI:59720"/>
        <dbReference type="ChEBI" id="CHEBI:131859"/>
        <dbReference type="EC" id="4.2.1.152"/>
    </reaction>
    <physiologicalReaction direction="left-to-right" evidence="2">
        <dbReference type="Rhea" id="RHEA:55557"/>
    </physiologicalReaction>
</comment>
<sequence>MILTALVTVLCFIILFFIYTTRTRSKDEPPLDSGFIPWLGHALDFSRDAAKFLARMKKKHGDIFTVRIAGHYITVLLDPKSYDAVLQDCDSLDYSNQKVVQRVFDLNWPNKNQVDGRLWMKQHFQGQNLVHLCTLMNKNIQALVRSPDTIHNTTNWEKDGLFDFCYRLLFKAGYLTLFGLEQNGTTVNEVYKEFRTFDGLLAKTARSTLSLVEKRTACSARQHLWNLLSLSYHSRPAVSSSWQQEYHQYLQEMGLDKETQRRAMLLQLWVTQCNAGPAAFWLLGWLLTHPKAMQSVRAEIERIMPNSAECLNNTHKTPVFDSVLNETLRLTAAIFINREVKKDMVLDMADGKAYRLRRGDRVCLFPYLSPQMDPSIHKEPEKFKYDRFLNTNGTEKSDFLKDTNKLKYYTLPWGAGANICVGQHFAINAIKQFVFVVLTSLDMELCDPNSSMPPLDPSRYGFGMLQPDGELPIRYRTKK</sequence>
<evidence type="ECO:0000256" key="6">
    <source>
        <dbReference type="ARBA" id="ARBA00012204"/>
    </source>
</evidence>
<dbReference type="PANTHER" id="PTHR24306:SF4">
    <property type="entry name" value="PROSTACYCLIN SYNTHASE"/>
    <property type="match status" value="1"/>
</dbReference>
<evidence type="ECO:0000256" key="2">
    <source>
        <dbReference type="ARBA" id="ARBA00001719"/>
    </source>
</evidence>
<evidence type="ECO:0000256" key="12">
    <source>
        <dbReference type="ARBA" id="ARBA00022617"/>
    </source>
</evidence>
<evidence type="ECO:0000256" key="3">
    <source>
        <dbReference type="ARBA" id="ARBA00001971"/>
    </source>
</evidence>
<dbReference type="GO" id="GO:0005789">
    <property type="term" value="C:endoplasmic reticulum membrane"/>
    <property type="evidence" value="ECO:0007669"/>
    <property type="project" value="UniProtKB-SubCell"/>
</dbReference>
<evidence type="ECO:0000256" key="10">
    <source>
        <dbReference type="ARBA" id="ARBA00022516"/>
    </source>
</evidence>
<dbReference type="SUPFAM" id="SSF48264">
    <property type="entry name" value="Cytochrome P450"/>
    <property type="match status" value="1"/>
</dbReference>
<dbReference type="Ensembl" id="ENSPKIT00000033692.1">
    <property type="protein sequence ID" value="ENSPKIP00000009580.1"/>
    <property type="gene ID" value="ENSPKIG00000024640.1"/>
</dbReference>
<comment type="subcellular location">
    <subcellularLocation>
        <location evidence="4">Endoplasmic reticulum membrane</location>
        <topology evidence="4">Single-pass membrane protein</topology>
    </subcellularLocation>
</comment>
<keyword evidence="11" id="KW-0643">Prostaglandin biosynthesis</keyword>
<accession>A0A3B3QVC3</accession>
<keyword evidence="10" id="KW-0444">Lipid biosynthesis</keyword>
<comment type="similarity">
    <text evidence="5 27">Belongs to the cytochrome P450 family.</text>
</comment>
<keyword evidence="18 27" id="KW-0408">Iron</keyword>
<keyword evidence="23" id="KW-0456">Lyase</keyword>
<dbReference type="GO" id="GO:0005506">
    <property type="term" value="F:iron ion binding"/>
    <property type="evidence" value="ECO:0007669"/>
    <property type="project" value="InterPro"/>
</dbReference>
<evidence type="ECO:0000256" key="4">
    <source>
        <dbReference type="ARBA" id="ARBA00004389"/>
    </source>
</evidence>
<keyword evidence="9" id="KW-0644">Prostaglandin metabolism</keyword>
<dbReference type="GO" id="GO:0008116">
    <property type="term" value="F:prostaglandin-I synthase activity"/>
    <property type="evidence" value="ECO:0007669"/>
    <property type="project" value="UniProtKB-EC"/>
</dbReference>
<feature type="binding site" evidence="29">
    <location>
        <position position="102"/>
    </location>
    <ligand>
        <name>substrate</name>
    </ligand>
</feature>
<evidence type="ECO:0000256" key="18">
    <source>
        <dbReference type="ARBA" id="ARBA00023004"/>
    </source>
</evidence>
<evidence type="ECO:0000313" key="30">
    <source>
        <dbReference type="Ensembl" id="ENSPKIP00000009580.1"/>
    </source>
</evidence>
<feature type="binding site" evidence="29">
    <location>
        <position position="274"/>
    </location>
    <ligand>
        <name>substrate</name>
    </ligand>
</feature>
<evidence type="ECO:0000256" key="25">
    <source>
        <dbReference type="ARBA" id="ARBA00033404"/>
    </source>
</evidence>
<comment type="cofactor">
    <cofactor evidence="3 27 28">
        <name>heme</name>
        <dbReference type="ChEBI" id="CHEBI:30413"/>
    </cofactor>
</comment>
<evidence type="ECO:0000256" key="19">
    <source>
        <dbReference type="ARBA" id="ARBA00023098"/>
    </source>
</evidence>
<evidence type="ECO:0000256" key="15">
    <source>
        <dbReference type="ARBA" id="ARBA00022824"/>
    </source>
</evidence>
<evidence type="ECO:0000256" key="9">
    <source>
        <dbReference type="ARBA" id="ARBA00022501"/>
    </source>
</evidence>
<evidence type="ECO:0000256" key="29">
    <source>
        <dbReference type="PIRSR" id="PIRSR000047-2"/>
    </source>
</evidence>
<evidence type="ECO:0000256" key="23">
    <source>
        <dbReference type="ARBA" id="ARBA00023239"/>
    </source>
</evidence>